<dbReference type="PANTHER" id="PTHR10642">
    <property type="entry name" value="RIBONUCLEASE H1"/>
    <property type="match status" value="1"/>
</dbReference>
<keyword evidence="10" id="KW-1185">Reference proteome</keyword>
<dbReference type="SUPFAM" id="SSF53098">
    <property type="entry name" value="Ribonuclease H-like"/>
    <property type="match status" value="1"/>
</dbReference>
<proteinExistence type="inferred from homology"/>
<evidence type="ECO:0000256" key="1">
    <source>
        <dbReference type="ARBA" id="ARBA00000077"/>
    </source>
</evidence>
<dbReference type="Pfam" id="PF00075">
    <property type="entry name" value="RNase_H"/>
    <property type="match status" value="1"/>
</dbReference>
<keyword evidence="4" id="KW-0540">Nuclease</keyword>
<sequence>MFRLAEPYIVWTDGACHNNGRHDAEGAYGVYSESVLISKRLCDVCMRPHTNNKAELVAIQAALHSLPPRITAVIVRTDSELCVNIINRWHFDWVKKGGVNAQGKVPANWTLICDLMERIHQLRNDGMSVEVEHVRGHADDFGNQQAHMLAQRALKA</sequence>
<dbReference type="GO" id="GO:0004523">
    <property type="term" value="F:RNA-DNA hybrid ribonuclease activity"/>
    <property type="evidence" value="ECO:0007669"/>
    <property type="project" value="UniProtKB-EC"/>
</dbReference>
<evidence type="ECO:0000313" key="9">
    <source>
        <dbReference type="EMBL" id="PWN25887.1"/>
    </source>
</evidence>
<evidence type="ECO:0000256" key="3">
    <source>
        <dbReference type="ARBA" id="ARBA00012180"/>
    </source>
</evidence>
<dbReference type="RefSeq" id="XP_025360499.1">
    <property type="nucleotide sequence ID" value="XM_025509349.1"/>
</dbReference>
<dbReference type="GO" id="GO:0003676">
    <property type="term" value="F:nucleic acid binding"/>
    <property type="evidence" value="ECO:0007669"/>
    <property type="project" value="InterPro"/>
</dbReference>
<dbReference type="CDD" id="cd09280">
    <property type="entry name" value="RNase_HI_eukaryote_like"/>
    <property type="match status" value="1"/>
</dbReference>
<name>A0A316UKV4_9BASI</name>
<evidence type="ECO:0000313" key="10">
    <source>
        <dbReference type="Proteomes" id="UP000245884"/>
    </source>
</evidence>
<evidence type="ECO:0000259" key="8">
    <source>
        <dbReference type="PROSITE" id="PS50879"/>
    </source>
</evidence>
<evidence type="ECO:0000256" key="2">
    <source>
        <dbReference type="ARBA" id="ARBA00005300"/>
    </source>
</evidence>
<dbReference type="InterPro" id="IPR002156">
    <property type="entry name" value="RNaseH_domain"/>
</dbReference>
<comment type="similarity">
    <text evidence="2">Belongs to the RNase H family.</text>
</comment>
<dbReference type="InterPro" id="IPR012337">
    <property type="entry name" value="RNaseH-like_sf"/>
</dbReference>
<dbReference type="InterPro" id="IPR050092">
    <property type="entry name" value="RNase_H"/>
</dbReference>
<evidence type="ECO:0000256" key="5">
    <source>
        <dbReference type="ARBA" id="ARBA00022723"/>
    </source>
</evidence>
<dbReference type="Proteomes" id="UP000245884">
    <property type="component" value="Unassembled WGS sequence"/>
</dbReference>
<dbReference type="EC" id="3.1.26.4" evidence="3"/>
<dbReference type="OrthoDB" id="245563at2759"/>
<dbReference type="Gene3D" id="3.30.420.10">
    <property type="entry name" value="Ribonuclease H-like superfamily/Ribonuclease H"/>
    <property type="match status" value="1"/>
</dbReference>
<dbReference type="GeneID" id="37031172"/>
<protein>
    <recommendedName>
        <fullName evidence="3">ribonuclease H</fullName>
        <ecNumber evidence="3">3.1.26.4</ecNumber>
    </recommendedName>
</protein>
<evidence type="ECO:0000256" key="7">
    <source>
        <dbReference type="ARBA" id="ARBA00022801"/>
    </source>
</evidence>
<reference evidence="9 10" key="1">
    <citation type="journal article" date="2018" name="Mol. Biol. Evol.">
        <title>Broad Genomic Sampling Reveals a Smut Pathogenic Ancestry of the Fungal Clade Ustilaginomycotina.</title>
        <authorList>
            <person name="Kijpornyongpan T."/>
            <person name="Mondo S.J."/>
            <person name="Barry K."/>
            <person name="Sandor L."/>
            <person name="Lee J."/>
            <person name="Lipzen A."/>
            <person name="Pangilinan J."/>
            <person name="LaButti K."/>
            <person name="Hainaut M."/>
            <person name="Henrissat B."/>
            <person name="Grigoriev I.V."/>
            <person name="Spatafora J.W."/>
            <person name="Aime M.C."/>
        </authorList>
    </citation>
    <scope>NUCLEOTIDE SEQUENCE [LARGE SCALE GENOMIC DNA]</scope>
    <source>
        <strain evidence="9 10">MCA 5214</strain>
    </source>
</reference>
<dbReference type="EMBL" id="KZ819674">
    <property type="protein sequence ID" value="PWN25887.1"/>
    <property type="molecule type" value="Genomic_DNA"/>
</dbReference>
<dbReference type="InterPro" id="IPR036397">
    <property type="entry name" value="RNaseH_sf"/>
</dbReference>
<evidence type="ECO:0000256" key="6">
    <source>
        <dbReference type="ARBA" id="ARBA00022759"/>
    </source>
</evidence>
<dbReference type="GO" id="GO:0043137">
    <property type="term" value="P:DNA replication, removal of RNA primer"/>
    <property type="evidence" value="ECO:0007669"/>
    <property type="project" value="TreeGrafter"/>
</dbReference>
<dbReference type="AlphaFoldDB" id="A0A316UKV4"/>
<accession>A0A316UKV4</accession>
<dbReference type="PROSITE" id="PS50879">
    <property type="entry name" value="RNASE_H_1"/>
    <property type="match status" value="1"/>
</dbReference>
<keyword evidence="7" id="KW-0378">Hydrolase</keyword>
<feature type="domain" description="RNase H type-1" evidence="8">
    <location>
        <begin position="4"/>
        <end position="155"/>
    </location>
</feature>
<keyword evidence="5" id="KW-0479">Metal-binding</keyword>
<dbReference type="GO" id="GO:0046872">
    <property type="term" value="F:metal ion binding"/>
    <property type="evidence" value="ECO:0007669"/>
    <property type="project" value="UniProtKB-KW"/>
</dbReference>
<gene>
    <name evidence="9" type="ORF">BDZ90DRAFT_281272</name>
</gene>
<keyword evidence="6" id="KW-0255">Endonuclease</keyword>
<dbReference type="STRING" id="1569628.A0A316UKV4"/>
<comment type="catalytic activity">
    <reaction evidence="1">
        <text>Endonucleolytic cleavage to 5'-phosphomonoester.</text>
        <dbReference type="EC" id="3.1.26.4"/>
    </reaction>
</comment>
<dbReference type="PANTHER" id="PTHR10642:SF26">
    <property type="entry name" value="RIBONUCLEASE H1"/>
    <property type="match status" value="1"/>
</dbReference>
<organism evidence="9 10">
    <name type="scientific">Jaminaea rosea</name>
    <dbReference type="NCBI Taxonomy" id="1569628"/>
    <lineage>
        <taxon>Eukaryota</taxon>
        <taxon>Fungi</taxon>
        <taxon>Dikarya</taxon>
        <taxon>Basidiomycota</taxon>
        <taxon>Ustilaginomycotina</taxon>
        <taxon>Exobasidiomycetes</taxon>
        <taxon>Microstromatales</taxon>
        <taxon>Microstromatales incertae sedis</taxon>
        <taxon>Jaminaea</taxon>
    </lineage>
</organism>
<evidence type="ECO:0000256" key="4">
    <source>
        <dbReference type="ARBA" id="ARBA00022722"/>
    </source>
</evidence>